<comment type="similarity">
    <text evidence="1">Belongs to the N(4)/N(6)-methyltransferase family.</text>
</comment>
<name>A0ABT1CV95_9HYPH</name>
<keyword evidence="4" id="KW-0808">Transferase</keyword>
<dbReference type="PRINTS" id="PR00505">
    <property type="entry name" value="D12N6MTFRASE"/>
</dbReference>
<dbReference type="GO" id="GO:0008168">
    <property type="term" value="F:methyltransferase activity"/>
    <property type="evidence" value="ECO:0007669"/>
    <property type="project" value="UniProtKB-KW"/>
</dbReference>
<evidence type="ECO:0000256" key="1">
    <source>
        <dbReference type="ARBA" id="ARBA00006594"/>
    </source>
</evidence>
<gene>
    <name evidence="7" type="ORF">GTW23_18180</name>
</gene>
<evidence type="ECO:0000256" key="5">
    <source>
        <dbReference type="ARBA" id="ARBA00022691"/>
    </source>
</evidence>
<protein>
    <recommendedName>
        <fullName evidence="2">site-specific DNA-methyltransferase (adenine-specific)</fullName>
        <ecNumber evidence="2">2.1.1.72</ecNumber>
    </recommendedName>
</protein>
<evidence type="ECO:0000256" key="3">
    <source>
        <dbReference type="ARBA" id="ARBA00022603"/>
    </source>
</evidence>
<dbReference type="SUPFAM" id="SSF53335">
    <property type="entry name" value="S-adenosyl-L-methionine-dependent methyltransferases"/>
    <property type="match status" value="1"/>
</dbReference>
<evidence type="ECO:0000256" key="6">
    <source>
        <dbReference type="ARBA" id="ARBA00047942"/>
    </source>
</evidence>
<dbReference type="GO" id="GO:0032259">
    <property type="term" value="P:methylation"/>
    <property type="evidence" value="ECO:0007669"/>
    <property type="project" value="UniProtKB-KW"/>
</dbReference>
<comment type="catalytic activity">
    <reaction evidence="6">
        <text>a 2'-deoxyadenosine in DNA + S-adenosyl-L-methionine = an N(6)-methyl-2'-deoxyadenosine in DNA + S-adenosyl-L-homocysteine + H(+)</text>
        <dbReference type="Rhea" id="RHEA:15197"/>
        <dbReference type="Rhea" id="RHEA-COMP:12418"/>
        <dbReference type="Rhea" id="RHEA-COMP:12419"/>
        <dbReference type="ChEBI" id="CHEBI:15378"/>
        <dbReference type="ChEBI" id="CHEBI:57856"/>
        <dbReference type="ChEBI" id="CHEBI:59789"/>
        <dbReference type="ChEBI" id="CHEBI:90615"/>
        <dbReference type="ChEBI" id="CHEBI:90616"/>
        <dbReference type="EC" id="2.1.1.72"/>
    </reaction>
</comment>
<organism evidence="7 8">
    <name type="scientific">Hoeflea alexandrii</name>
    <dbReference type="NCBI Taxonomy" id="288436"/>
    <lineage>
        <taxon>Bacteria</taxon>
        <taxon>Pseudomonadati</taxon>
        <taxon>Pseudomonadota</taxon>
        <taxon>Alphaproteobacteria</taxon>
        <taxon>Hyphomicrobiales</taxon>
        <taxon>Rhizobiaceae</taxon>
        <taxon>Hoeflea</taxon>
    </lineage>
</organism>
<dbReference type="EMBL" id="JAAAML010000003">
    <property type="protein sequence ID" value="MCO6410117.1"/>
    <property type="molecule type" value="Genomic_DNA"/>
</dbReference>
<dbReference type="Gene3D" id="3.40.50.150">
    <property type="entry name" value="Vaccinia Virus protein VP39"/>
    <property type="match status" value="1"/>
</dbReference>
<keyword evidence="5" id="KW-0949">S-adenosyl-L-methionine</keyword>
<accession>A0ABT1CV95</accession>
<comment type="caution">
    <text evidence="7">The sequence shown here is derived from an EMBL/GenBank/DDBJ whole genome shotgun (WGS) entry which is preliminary data.</text>
</comment>
<dbReference type="Gene3D" id="1.10.1020.10">
    <property type="entry name" value="Adenine-specific Methyltransferase, Domain 2"/>
    <property type="match status" value="1"/>
</dbReference>
<dbReference type="InterPro" id="IPR012327">
    <property type="entry name" value="MeTrfase_D12"/>
</dbReference>
<sequence>MTDLFPFTEVRPVAPPAAYIGDKKQLAQRVASIIEQIPHGIYAEPFVGMGGVFLRRRQVPRSEVINDRSGDVTTLFRILQRHYPQFMDALKFQITSRADFERLSKADPSTLTDLERAARFLYLQRLAFGGKVSGRSFGVDYTGGARFNVNLLGPLLAEIHERLAGVTIENLDWQVFIERYDRPETLFYLDPPYFGNEGDYGAGVFSRSDFARMAQVLAGIRGRFILSLNDRPEVREIFAAFRFADVGLTYTLHGGEGSKVGEVIILDNKEPAAVNLPRG</sequence>
<dbReference type="Proteomes" id="UP001320715">
    <property type="component" value="Unassembled WGS sequence"/>
</dbReference>
<proteinExistence type="inferred from homology"/>
<evidence type="ECO:0000313" key="7">
    <source>
        <dbReference type="EMBL" id="MCO6410117.1"/>
    </source>
</evidence>
<evidence type="ECO:0000256" key="4">
    <source>
        <dbReference type="ARBA" id="ARBA00022679"/>
    </source>
</evidence>
<reference evidence="7 8" key="1">
    <citation type="submission" date="2020-01" db="EMBL/GenBank/DDBJ databases">
        <title>Genomes of bacteria type strains.</title>
        <authorList>
            <person name="Chen J."/>
            <person name="Zhu S."/>
            <person name="Yang J."/>
        </authorList>
    </citation>
    <scope>NUCLEOTIDE SEQUENCE [LARGE SCALE GENOMIC DNA]</scope>
    <source>
        <strain evidence="7 8">DSM 16655</strain>
    </source>
</reference>
<dbReference type="PANTHER" id="PTHR30481:SF4">
    <property type="entry name" value="SITE-SPECIFIC DNA-METHYLTRANSFERASE (ADENINE-SPECIFIC)"/>
    <property type="match status" value="1"/>
</dbReference>
<dbReference type="InterPro" id="IPR029063">
    <property type="entry name" value="SAM-dependent_MTases_sf"/>
</dbReference>
<keyword evidence="3 7" id="KW-0489">Methyltransferase</keyword>
<keyword evidence="8" id="KW-1185">Reference proteome</keyword>
<evidence type="ECO:0000313" key="8">
    <source>
        <dbReference type="Proteomes" id="UP001320715"/>
    </source>
</evidence>
<dbReference type="Pfam" id="PF02086">
    <property type="entry name" value="MethyltransfD12"/>
    <property type="match status" value="1"/>
</dbReference>
<evidence type="ECO:0000256" key="2">
    <source>
        <dbReference type="ARBA" id="ARBA00011900"/>
    </source>
</evidence>
<dbReference type="InterPro" id="IPR023095">
    <property type="entry name" value="Ade_MeTrfase_dom_2"/>
</dbReference>
<dbReference type="RefSeq" id="WP_252916834.1">
    <property type="nucleotide sequence ID" value="NZ_JAAAML010000003.1"/>
</dbReference>
<dbReference type="PANTHER" id="PTHR30481">
    <property type="entry name" value="DNA ADENINE METHYLASE"/>
    <property type="match status" value="1"/>
</dbReference>
<dbReference type="EC" id="2.1.1.72" evidence="2"/>